<reference evidence="4" key="1">
    <citation type="journal article" date="2019" name="Int. J. Syst. Evol. Microbiol.">
        <title>The Global Catalogue of Microorganisms (GCM) 10K type strain sequencing project: providing services to taxonomists for standard genome sequencing and annotation.</title>
        <authorList>
            <consortium name="The Broad Institute Genomics Platform"/>
            <consortium name="The Broad Institute Genome Sequencing Center for Infectious Disease"/>
            <person name="Wu L."/>
            <person name="Ma J."/>
        </authorList>
    </citation>
    <scope>NUCLEOTIDE SEQUENCE [LARGE SCALE GENOMIC DNA]</scope>
    <source>
        <strain evidence="4">JCM 18531</strain>
    </source>
</reference>
<feature type="region of interest" description="Disordered" evidence="1">
    <location>
        <begin position="1"/>
        <end position="22"/>
    </location>
</feature>
<sequence>MSSTLDSAQHRADAEPPTSTRSRLGRRGVAIALVVVAVVVAVAVALELRLTGAPSEAPYTDPAASGRLTLCGADGKAITEGSTKDPVFAATVVGATAATGGYAGEGRTAAVFAYQPREGLAPSEWSGLQLTAPSSYDDPAAPQVALAEGDTTLAQFLAGYPAAYDGWVQLRLYLAAPDQPVASQHYDTVDLQVDGTTWRAVDTGAATCTTTKP</sequence>
<proteinExistence type="predicted"/>
<organism evidence="3 4">
    <name type="scientific">Nocardioides conyzicola</name>
    <dbReference type="NCBI Taxonomy" id="1651781"/>
    <lineage>
        <taxon>Bacteria</taxon>
        <taxon>Bacillati</taxon>
        <taxon>Actinomycetota</taxon>
        <taxon>Actinomycetes</taxon>
        <taxon>Propionibacteriales</taxon>
        <taxon>Nocardioidaceae</taxon>
        <taxon>Nocardioides</taxon>
    </lineage>
</organism>
<evidence type="ECO:0000256" key="1">
    <source>
        <dbReference type="SAM" id="MobiDB-lite"/>
    </source>
</evidence>
<keyword evidence="4" id="KW-1185">Reference proteome</keyword>
<evidence type="ECO:0000256" key="2">
    <source>
        <dbReference type="SAM" id="Phobius"/>
    </source>
</evidence>
<evidence type="ECO:0000313" key="4">
    <source>
        <dbReference type="Proteomes" id="UP001499974"/>
    </source>
</evidence>
<keyword evidence="2" id="KW-1133">Transmembrane helix</keyword>
<dbReference type="RefSeq" id="WP_345522432.1">
    <property type="nucleotide sequence ID" value="NZ_BAABKM010000002.1"/>
</dbReference>
<dbReference type="EMBL" id="BAABKM010000002">
    <property type="protein sequence ID" value="GAA4710938.1"/>
    <property type="molecule type" value="Genomic_DNA"/>
</dbReference>
<keyword evidence="2" id="KW-0472">Membrane</keyword>
<dbReference type="Proteomes" id="UP001499974">
    <property type="component" value="Unassembled WGS sequence"/>
</dbReference>
<feature type="transmembrane region" description="Helical" evidence="2">
    <location>
        <begin position="28"/>
        <end position="46"/>
    </location>
</feature>
<evidence type="ECO:0000313" key="3">
    <source>
        <dbReference type="EMBL" id="GAA4710938.1"/>
    </source>
</evidence>
<name>A0ABP8XMT1_9ACTN</name>
<protein>
    <submittedName>
        <fullName evidence="3">Uncharacterized protein</fullName>
    </submittedName>
</protein>
<accession>A0ABP8XMT1</accession>
<keyword evidence="2" id="KW-0812">Transmembrane</keyword>
<comment type="caution">
    <text evidence="3">The sequence shown here is derived from an EMBL/GenBank/DDBJ whole genome shotgun (WGS) entry which is preliminary data.</text>
</comment>
<gene>
    <name evidence="3" type="ORF">GCM10023349_32370</name>
</gene>